<dbReference type="GO" id="GO:0005886">
    <property type="term" value="C:plasma membrane"/>
    <property type="evidence" value="ECO:0007669"/>
    <property type="project" value="TreeGrafter"/>
</dbReference>
<comment type="caution">
    <text evidence="2">The sequence shown here is derived from an EMBL/GenBank/DDBJ whole genome shotgun (WGS) entry which is preliminary data.</text>
</comment>
<dbReference type="PANTHER" id="PTHR30354:SF11">
    <property type="entry name" value="PERMEASE"/>
    <property type="match status" value="1"/>
</dbReference>
<keyword evidence="1" id="KW-1133">Transmembrane helix</keyword>
<sequence length="59" mass="6600">MLSITAGSIFCSHVNDPGFWLFKQYLNLDLKSTFKTWTFGTSVTSIIAFIIVLLLAQLS</sequence>
<gene>
    <name evidence="2" type="ORF">HMPREF1983_00483</name>
</gene>
<dbReference type="EMBL" id="AWVP01000024">
    <property type="protein sequence ID" value="ERK59600.1"/>
    <property type="molecule type" value="Genomic_DNA"/>
</dbReference>
<evidence type="ECO:0000313" key="2">
    <source>
        <dbReference type="EMBL" id="ERK59600.1"/>
    </source>
</evidence>
<reference evidence="2 3" key="1">
    <citation type="submission" date="2013-08" db="EMBL/GenBank/DDBJ databases">
        <authorList>
            <person name="Weinstock G."/>
            <person name="Sodergren E."/>
            <person name="Wylie T."/>
            <person name="Fulton L."/>
            <person name="Fulton R."/>
            <person name="Fronick C."/>
            <person name="O'Laughlin M."/>
            <person name="Godfrey J."/>
            <person name="Miner T."/>
            <person name="Herter B."/>
            <person name="Appelbaum E."/>
            <person name="Cordes M."/>
            <person name="Lek S."/>
            <person name="Wollam A."/>
            <person name="Pepin K.H."/>
            <person name="Palsikar V.B."/>
            <person name="Mitreva M."/>
            <person name="Wilson R.K."/>
        </authorList>
    </citation>
    <scope>NUCLEOTIDE SEQUENCE [LARGE SCALE GENOMIC DNA]</scope>
    <source>
        <strain evidence="2 3">ATCC 700627</strain>
    </source>
</reference>
<feature type="transmembrane region" description="Helical" evidence="1">
    <location>
        <begin position="37"/>
        <end position="56"/>
    </location>
</feature>
<dbReference type="Proteomes" id="UP000016637">
    <property type="component" value="Unassembled WGS sequence"/>
</dbReference>
<dbReference type="GO" id="GO:0015128">
    <property type="term" value="F:gluconate transmembrane transporter activity"/>
    <property type="evidence" value="ECO:0007669"/>
    <property type="project" value="InterPro"/>
</dbReference>
<proteinExistence type="predicted"/>
<evidence type="ECO:0000313" key="3">
    <source>
        <dbReference type="Proteomes" id="UP000016637"/>
    </source>
</evidence>
<keyword evidence="3" id="KW-1185">Reference proteome</keyword>
<dbReference type="HOGENOM" id="CLU_027949_5_0_9"/>
<accession>U2Q9V4</accession>
<organism evidence="2 3">
    <name type="scientific">Gemella bergeri ATCC 700627</name>
    <dbReference type="NCBI Taxonomy" id="1321820"/>
    <lineage>
        <taxon>Bacteria</taxon>
        <taxon>Bacillati</taxon>
        <taxon>Bacillota</taxon>
        <taxon>Bacilli</taxon>
        <taxon>Bacillales</taxon>
        <taxon>Gemellaceae</taxon>
        <taxon>Gemella</taxon>
    </lineage>
</organism>
<keyword evidence="1" id="KW-0812">Transmembrane</keyword>
<dbReference type="PANTHER" id="PTHR30354">
    <property type="entry name" value="GNT FAMILY GLUCONATE TRANSPORTER"/>
    <property type="match status" value="1"/>
</dbReference>
<dbReference type="Pfam" id="PF02447">
    <property type="entry name" value="GntP_permease"/>
    <property type="match status" value="1"/>
</dbReference>
<evidence type="ECO:0000256" key="1">
    <source>
        <dbReference type="SAM" id="Phobius"/>
    </source>
</evidence>
<keyword evidence="1" id="KW-0472">Membrane</keyword>
<name>U2Q9V4_9BACL</name>
<dbReference type="AlphaFoldDB" id="U2Q9V4"/>
<dbReference type="InterPro" id="IPR003474">
    <property type="entry name" value="Glcn_transporter"/>
</dbReference>
<protein>
    <submittedName>
        <fullName evidence="2">Uncharacterized protein</fullName>
    </submittedName>
</protein>
<dbReference type="eggNOG" id="COG2610">
    <property type="taxonomic scope" value="Bacteria"/>
</dbReference>